<comment type="caution">
    <text evidence="3">Lacks conserved residue(s) required for the propagation of feature annotation.</text>
</comment>
<keyword evidence="1 3" id="KW-0396">Initiation factor</keyword>
<protein>
    <recommendedName>
        <fullName evidence="3">Eukaryotic translation initiation factor 6</fullName>
        <shortName evidence="3">eIF-6</shortName>
    </recommendedName>
</protein>
<organism evidence="4 5">
    <name type="scientific">Nematocida displodere</name>
    <dbReference type="NCBI Taxonomy" id="1805483"/>
    <lineage>
        <taxon>Eukaryota</taxon>
        <taxon>Fungi</taxon>
        <taxon>Fungi incertae sedis</taxon>
        <taxon>Microsporidia</taxon>
        <taxon>Nematocida</taxon>
    </lineage>
</organism>
<evidence type="ECO:0000256" key="2">
    <source>
        <dbReference type="ARBA" id="ARBA00022917"/>
    </source>
</evidence>
<dbReference type="SUPFAM" id="SSF55909">
    <property type="entry name" value="Pentein"/>
    <property type="match status" value="1"/>
</dbReference>
<sequence>MSQRISFESSIEIGTYSRLTNLYALVAAADSTNFVSSFEEVLNIPVVQCTINGIKMVGSQAVGNSKGLLLSSTTTDQELQHIRNSLPEKVRVRRVGERLNALGNVIVCNDHVGLVHADVSSETVECISDVLGIDVFKYTLAENGLVGAYAAMNNTAMLVGAKTTSEEVAELSELLGLRVVPGTVNRGSNVIGSGVVINDFACFVGSKTTSTEIVIVDSLFKTVPTANLGDDEKRAWIDALPI</sequence>
<evidence type="ECO:0000256" key="3">
    <source>
        <dbReference type="HAMAP-Rule" id="MF_03132"/>
    </source>
</evidence>
<dbReference type="GO" id="GO:0042256">
    <property type="term" value="P:cytosolic ribosome assembly"/>
    <property type="evidence" value="ECO:0007669"/>
    <property type="project" value="UniProtKB-UniRule"/>
</dbReference>
<keyword evidence="3" id="KW-0963">Cytoplasm</keyword>
<name>A0A177EE00_9MICR</name>
<dbReference type="InterPro" id="IPR002769">
    <property type="entry name" value="eIF6"/>
</dbReference>
<dbReference type="GO" id="GO:0000054">
    <property type="term" value="P:ribosomal subunit export from nucleus"/>
    <property type="evidence" value="ECO:0007669"/>
    <property type="project" value="UniProtKB-UniRule"/>
</dbReference>
<comment type="similarity">
    <text evidence="3">Belongs to the eIF-6 family.</text>
</comment>
<dbReference type="OrthoDB" id="4155914at2759"/>
<dbReference type="GO" id="GO:0043023">
    <property type="term" value="F:ribosomal large subunit binding"/>
    <property type="evidence" value="ECO:0007669"/>
    <property type="project" value="UniProtKB-UniRule"/>
</dbReference>
<dbReference type="EMBL" id="LTDL01000040">
    <property type="protein sequence ID" value="OAG29731.1"/>
    <property type="molecule type" value="Genomic_DNA"/>
</dbReference>
<dbReference type="VEuPathDB" id="MicrosporidiaDB:NEDG_00864"/>
<reference evidence="4 5" key="1">
    <citation type="submission" date="2016-02" db="EMBL/GenBank/DDBJ databases">
        <title>Discovery of a natural microsporidian pathogen with a broad tissue tropism in Caenorhabditis elegans.</title>
        <authorList>
            <person name="Luallen R.J."/>
            <person name="Reinke A.W."/>
            <person name="Tong L."/>
            <person name="Botts M.R."/>
            <person name="Felix M.-A."/>
            <person name="Troemel E.R."/>
        </authorList>
    </citation>
    <scope>NUCLEOTIDE SEQUENCE [LARGE SCALE GENOMIC DNA]</scope>
    <source>
        <strain evidence="4 5">JUm2807</strain>
    </source>
</reference>
<evidence type="ECO:0000256" key="1">
    <source>
        <dbReference type="ARBA" id="ARBA00022540"/>
    </source>
</evidence>
<dbReference type="Pfam" id="PF01912">
    <property type="entry name" value="eIF-6"/>
    <property type="match status" value="1"/>
</dbReference>
<dbReference type="Proteomes" id="UP000185944">
    <property type="component" value="Unassembled WGS sequence"/>
</dbReference>
<comment type="function">
    <text evidence="3">Binds to the 60S ribosomal subunit and prevents its association with the 40S ribosomal subunit to form the 80S initiation complex in the cytoplasm. Is also involved in ribosome biogenesis. Associates with pre-60S subunits in the nucleus and is involved in its nuclear export.</text>
</comment>
<dbReference type="GO" id="GO:0005737">
    <property type="term" value="C:cytoplasm"/>
    <property type="evidence" value="ECO:0007669"/>
    <property type="project" value="UniProtKB-SubCell"/>
</dbReference>
<dbReference type="STRING" id="1805483.A0A177EE00"/>
<dbReference type="GO" id="GO:0000466">
    <property type="term" value="P:maturation of 5.8S rRNA from tricistronic rRNA transcript (SSU-rRNA, 5.8S rRNA, LSU-rRNA)"/>
    <property type="evidence" value="ECO:0007669"/>
    <property type="project" value="EnsemblFungi"/>
</dbReference>
<dbReference type="Gene3D" id="3.75.10.10">
    <property type="entry name" value="L-arginine/glycine Amidinotransferase, Chain A"/>
    <property type="match status" value="1"/>
</dbReference>
<dbReference type="GO" id="GO:0000463">
    <property type="term" value="P:maturation of LSU-rRNA from tricistronic rRNA transcript (SSU-rRNA, 5.8S rRNA, LSU-rRNA)"/>
    <property type="evidence" value="ECO:0007669"/>
    <property type="project" value="EnsemblFungi"/>
</dbReference>
<dbReference type="GO" id="GO:0030687">
    <property type="term" value="C:preribosome, large subunit precursor"/>
    <property type="evidence" value="ECO:0007669"/>
    <property type="project" value="EnsemblFungi"/>
</dbReference>
<gene>
    <name evidence="3" type="primary">TIF6</name>
    <name evidence="4" type="ORF">NEDG_00864</name>
</gene>
<accession>A0A177EE00</accession>
<comment type="subcellular location">
    <subcellularLocation>
        <location evidence="3">Cytoplasm</location>
    </subcellularLocation>
    <subcellularLocation>
        <location evidence="3">Nucleus</location>
        <location evidence="3">Nucleolus</location>
    </subcellularLocation>
    <text evidence="3">Shuttles between cytoplasm and nucleus/nucleolus.</text>
</comment>
<comment type="caution">
    <text evidence="4">The sequence shown here is derived from an EMBL/GenBank/DDBJ whole genome shotgun (WGS) entry which is preliminary data.</text>
</comment>
<keyword evidence="3" id="KW-0539">Nucleus</keyword>
<dbReference type="PANTHER" id="PTHR10784">
    <property type="entry name" value="TRANSLATION INITIATION FACTOR 6"/>
    <property type="match status" value="1"/>
</dbReference>
<keyword evidence="5" id="KW-1185">Reference proteome</keyword>
<dbReference type="SMART" id="SM00654">
    <property type="entry name" value="eIF6"/>
    <property type="match status" value="1"/>
</dbReference>
<proteinExistence type="inferred from homology"/>
<dbReference type="GO" id="GO:0003743">
    <property type="term" value="F:translation initiation factor activity"/>
    <property type="evidence" value="ECO:0007669"/>
    <property type="project" value="UniProtKB-UniRule"/>
</dbReference>
<dbReference type="HAMAP" id="MF_00032">
    <property type="entry name" value="eIF_6"/>
    <property type="match status" value="1"/>
</dbReference>
<evidence type="ECO:0000313" key="5">
    <source>
        <dbReference type="Proteomes" id="UP000185944"/>
    </source>
</evidence>
<keyword evidence="3" id="KW-0690">Ribosome biogenesis</keyword>
<evidence type="ECO:0000313" key="4">
    <source>
        <dbReference type="EMBL" id="OAG29731.1"/>
    </source>
</evidence>
<dbReference type="CDD" id="cd00527">
    <property type="entry name" value="IF6"/>
    <property type="match status" value="1"/>
</dbReference>
<dbReference type="GO" id="GO:1902626">
    <property type="term" value="P:assembly of large subunit precursor of preribosome"/>
    <property type="evidence" value="ECO:0007669"/>
    <property type="project" value="EnsemblFungi"/>
</dbReference>
<keyword evidence="2 3" id="KW-0648">Protein biosynthesis</keyword>
<comment type="subunit">
    <text evidence="3">Monomer. Associates with the 60S ribosomal subunit.</text>
</comment>
<dbReference type="GO" id="GO:0005730">
    <property type="term" value="C:nucleolus"/>
    <property type="evidence" value="ECO:0007669"/>
    <property type="project" value="UniProtKB-SubCell"/>
</dbReference>
<dbReference type="NCBIfam" id="TIGR00323">
    <property type="entry name" value="eIF-6"/>
    <property type="match status" value="1"/>
</dbReference>
<dbReference type="PIRSF" id="PIRSF006413">
    <property type="entry name" value="IF-6"/>
    <property type="match status" value="1"/>
</dbReference>
<dbReference type="AlphaFoldDB" id="A0A177EE00"/>